<proteinExistence type="predicted"/>
<gene>
    <name evidence="1" type="ORF">NCTC11179_01003</name>
</gene>
<reference evidence="1 2" key="1">
    <citation type="submission" date="2018-06" db="EMBL/GenBank/DDBJ databases">
        <authorList>
            <consortium name="Pathogen Informatics"/>
            <person name="Doyle S."/>
        </authorList>
    </citation>
    <scope>NUCLEOTIDE SEQUENCE [LARGE SCALE GENOMIC DNA]</scope>
    <source>
        <strain evidence="1 2">NCTC11179</strain>
    </source>
</reference>
<organism evidence="1 2">
    <name type="scientific">Myroides odoratus</name>
    <name type="common">Flavobacterium odoratum</name>
    <dbReference type="NCBI Taxonomy" id="256"/>
    <lineage>
        <taxon>Bacteria</taxon>
        <taxon>Pseudomonadati</taxon>
        <taxon>Bacteroidota</taxon>
        <taxon>Flavobacteriia</taxon>
        <taxon>Flavobacteriales</taxon>
        <taxon>Flavobacteriaceae</taxon>
        <taxon>Myroides</taxon>
    </lineage>
</organism>
<dbReference type="EMBL" id="UGQL01000001">
    <property type="protein sequence ID" value="STZ27468.1"/>
    <property type="molecule type" value="Genomic_DNA"/>
</dbReference>
<evidence type="ECO:0000313" key="1">
    <source>
        <dbReference type="EMBL" id="STZ27468.1"/>
    </source>
</evidence>
<keyword evidence="2" id="KW-1185">Reference proteome</keyword>
<evidence type="ECO:0000313" key="2">
    <source>
        <dbReference type="Proteomes" id="UP000255024"/>
    </source>
</evidence>
<dbReference type="Pfam" id="PF14064">
    <property type="entry name" value="HmuY"/>
    <property type="match status" value="1"/>
</dbReference>
<dbReference type="CDD" id="cd12105">
    <property type="entry name" value="HmuY"/>
    <property type="match status" value="1"/>
</dbReference>
<dbReference type="InterPro" id="IPR025921">
    <property type="entry name" value="HmuY"/>
</dbReference>
<dbReference type="AlphaFoldDB" id="A0A378RL74"/>
<dbReference type="Proteomes" id="UP000255024">
    <property type="component" value="Unassembled WGS sequence"/>
</dbReference>
<accession>A0A378RL74</accession>
<protein>
    <recommendedName>
        <fullName evidence="3">HmuY protein</fullName>
    </recommendedName>
</protein>
<dbReference type="RefSeq" id="WP_115090397.1">
    <property type="nucleotide sequence ID" value="NZ_CP068107.1"/>
</dbReference>
<sequence length="238" mass="27034">MKKYLDPITPIVLFLTLVFVPISCVEYDALPYEGKNLPRLTEYSNDWLYYNLREDKFLNPFSSGDSLFRSADRSIVEGEQKDRFDWDIAFNRFNIRTNSGLSGNGQGGAYDMGAVSYESITSISQISKQALFVTDTVMNITMSQEQWILESSKTGNTDPWFDPNNGPKQMKSTANLLLANALRFSGPPPSYQPSFHVYIIRSAEGTRFFKLLIISWYNPELEIGESGGLISYKCDEIF</sequence>
<evidence type="ECO:0008006" key="3">
    <source>
        <dbReference type="Google" id="ProtNLM"/>
    </source>
</evidence>
<name>A0A378RL74_MYROD</name>